<reference evidence="2 3" key="1">
    <citation type="submission" date="2016-10" db="EMBL/GenBank/DDBJ databases">
        <authorList>
            <person name="Varghese N."/>
            <person name="Submissions S."/>
        </authorList>
    </citation>
    <scope>NUCLEOTIDE SEQUENCE [LARGE SCALE GENOMIC DNA]</scope>
    <source>
        <strain evidence="2 3">PDC82</strain>
    </source>
</reference>
<dbReference type="PANTHER" id="PTHR34985">
    <property type="entry name" value="SLR0554 PROTEIN"/>
    <property type="match status" value="1"/>
</dbReference>
<organism evidence="2 3">
    <name type="scientific">Agrobacterium fabrum</name>
    <dbReference type="NCBI Taxonomy" id="1176649"/>
    <lineage>
        <taxon>Bacteria</taxon>
        <taxon>Pseudomonadati</taxon>
        <taxon>Pseudomonadota</taxon>
        <taxon>Alphaproteobacteria</taxon>
        <taxon>Hyphomicrobiales</taxon>
        <taxon>Rhizobiaceae</taxon>
        <taxon>Rhizobium/Agrobacterium group</taxon>
        <taxon>Agrobacterium</taxon>
        <taxon>Agrobacterium tumefaciens complex</taxon>
    </lineage>
</organism>
<dbReference type="PANTHER" id="PTHR34985:SF1">
    <property type="entry name" value="SLR0554 PROTEIN"/>
    <property type="match status" value="1"/>
</dbReference>
<feature type="domain" description="DNA primase/polymerase bifunctional N-terminal" evidence="1">
    <location>
        <begin position="5"/>
        <end position="179"/>
    </location>
</feature>
<dbReference type="Proteomes" id="UP000198917">
    <property type="component" value="Unassembled WGS sequence"/>
</dbReference>
<evidence type="ECO:0000313" key="3">
    <source>
        <dbReference type="Proteomes" id="UP000198917"/>
    </source>
</evidence>
<name>A0A7Z7BHM1_9HYPH</name>
<dbReference type="Pfam" id="PF09250">
    <property type="entry name" value="Prim-Pol"/>
    <property type="match status" value="1"/>
</dbReference>
<dbReference type="InterPro" id="IPR007936">
    <property type="entry name" value="VapE-like_dom"/>
</dbReference>
<evidence type="ECO:0000259" key="1">
    <source>
        <dbReference type="SMART" id="SM00943"/>
    </source>
</evidence>
<dbReference type="Pfam" id="PF05272">
    <property type="entry name" value="VapE-like_dom"/>
    <property type="match status" value="1"/>
</dbReference>
<dbReference type="InterPro" id="IPR015330">
    <property type="entry name" value="DNA_primase/pol_bifunc_N"/>
</dbReference>
<gene>
    <name evidence="2" type="ORF">SAMN05428983_0872</name>
</gene>
<dbReference type="SUPFAM" id="SSF56747">
    <property type="entry name" value="Prim-pol domain"/>
    <property type="match status" value="1"/>
</dbReference>
<dbReference type="RefSeq" id="WP_092731868.1">
    <property type="nucleotide sequence ID" value="NZ_FNEW01000001.1"/>
</dbReference>
<dbReference type="EMBL" id="FNEW01000001">
    <property type="protein sequence ID" value="SDJ26110.1"/>
    <property type="molecule type" value="Genomic_DNA"/>
</dbReference>
<dbReference type="InterPro" id="IPR014819">
    <property type="entry name" value="PriCT_2"/>
</dbReference>
<sequence>MLTENLALVDAGAALHWLRPRDKMPIEDYWSTAPRYSAEQLRGSYRQGNNVGLRTGEPSKIDGLYLHVIDLDIRKPAKANEAWSALLEMMPAAKNLPRVISGSGGESRHIYFLSTEPLASKKLRKSDGFEMVFDQKKGRDVKKNDWEIDLKGTGTQVAIPPSIHPDTGKPYRWERPLDLDFTELMVAKISGARAAAAEPDDDDLFAIVRADPLDIDEEEIQAILDDLPEDWVEDRDYWLTVGMAFHHQFRGEDEGFEAWCDWSEQSAKFDRKYSEVRWNSFKGKPHPVTFRTLIQAANSNRMSQDLDLDIDIETDFDKPVIDLADLLGDGPSPVPAKAEIVDEVDPNWMQRFHRNEEGELKTTLPNINLIVENDLRVRGIAHFNEFAQEVVLRAAPKRAKKKRDAAYEPVNLDSSIWRVKDDLNGDNWTDSHDIAIRSLIETKTQLQGYGIKVSDRDLRGAIDMAAHKRTFHPVKEVITSVEWDGVPRAETMFVDYLGCEDNTYNRQAALLTLVGAVARIFQPGHKFDFVPILEGVQGKGKSTFIEVLGLQWYGELTGDVGDPKQMIEVMQGKWILELGELSAMQRSEVNDLKAFVSRTHDKARLAWEKRAKEFGRQCIFIGSTNDREYLRDQTGGRRFWPIVCNLPGDRQIDNLKFRANVMQIWAEAVSIYQQMSKDYAHLPALPLYMKHEAAQIALEMQESRRVETPEEELAGVITAWLDTPLGAEFDDLDDDIPKVYRNETCMSQVWREMMGRDGDIPHTSAIKIGKALQLVGWDRSKGPVSGHELNKKYGKCRIYTRPEQLE</sequence>
<dbReference type="GO" id="GO:0016817">
    <property type="term" value="F:hydrolase activity, acting on acid anhydrides"/>
    <property type="evidence" value="ECO:0007669"/>
    <property type="project" value="InterPro"/>
</dbReference>
<dbReference type="AlphaFoldDB" id="A0A7Z7BHM1"/>
<dbReference type="SMART" id="SM00943">
    <property type="entry name" value="Prim-Pol"/>
    <property type="match status" value="1"/>
</dbReference>
<accession>A0A7Z7BHM1</accession>
<proteinExistence type="predicted"/>
<comment type="caution">
    <text evidence="2">The sequence shown here is derived from an EMBL/GenBank/DDBJ whole genome shotgun (WGS) entry which is preliminary data.</text>
</comment>
<dbReference type="Pfam" id="PF08707">
    <property type="entry name" value="PriCT_2"/>
    <property type="match status" value="1"/>
</dbReference>
<protein>
    <submittedName>
        <fullName evidence="2">Bifunctional DNA primase/polymerase, N-terminal</fullName>
    </submittedName>
</protein>
<evidence type="ECO:0000313" key="2">
    <source>
        <dbReference type="EMBL" id="SDJ26110.1"/>
    </source>
</evidence>